<evidence type="ECO:0000313" key="6">
    <source>
        <dbReference type="Proteomes" id="UP000015102"/>
    </source>
</evidence>
<accession>T1GDJ5</accession>
<reference evidence="6" key="1">
    <citation type="submission" date="2013-02" db="EMBL/GenBank/DDBJ databases">
        <authorList>
            <person name="Hughes D."/>
        </authorList>
    </citation>
    <scope>NUCLEOTIDE SEQUENCE</scope>
    <source>
        <strain>Durham</strain>
        <strain evidence="6">NC isolate 2 -- Noor lab</strain>
    </source>
</reference>
<name>T1GDJ5_MEGSC</name>
<feature type="transmembrane region" description="Helical" evidence="3">
    <location>
        <begin position="394"/>
        <end position="415"/>
    </location>
</feature>
<dbReference type="InterPro" id="IPR020846">
    <property type="entry name" value="MFS_dom"/>
</dbReference>
<dbReference type="EnsemblMetazoa" id="MESCA001383-RA">
    <property type="protein sequence ID" value="MESCA001383-PA"/>
    <property type="gene ID" value="MESCA001383"/>
</dbReference>
<dbReference type="STRING" id="36166.T1GDJ5"/>
<feature type="compositionally biased region" description="Polar residues" evidence="2">
    <location>
        <begin position="180"/>
        <end position="200"/>
    </location>
</feature>
<dbReference type="OMA" id="TAMWHIV"/>
<feature type="transmembrane region" description="Helical" evidence="3">
    <location>
        <begin position="327"/>
        <end position="349"/>
    </location>
</feature>
<dbReference type="Proteomes" id="UP000015102">
    <property type="component" value="Unassembled WGS sequence"/>
</dbReference>
<comment type="subcellular location">
    <subcellularLocation>
        <location evidence="1">Membrane</location>
        <topology evidence="1">Multi-pass membrane protein</topology>
    </subcellularLocation>
</comment>
<feature type="region of interest" description="Disordered" evidence="2">
    <location>
        <begin position="180"/>
        <end position="201"/>
    </location>
</feature>
<proteinExistence type="predicted"/>
<feature type="domain" description="Major facilitator superfamily (MFS) profile" evidence="4">
    <location>
        <begin position="1"/>
        <end position="159"/>
    </location>
</feature>
<feature type="transmembrane region" description="Helical" evidence="3">
    <location>
        <begin position="71"/>
        <end position="92"/>
    </location>
</feature>
<evidence type="ECO:0000256" key="1">
    <source>
        <dbReference type="ARBA" id="ARBA00004141"/>
    </source>
</evidence>
<dbReference type="PANTHER" id="PTHR11360:SF284">
    <property type="entry name" value="EG:103B4.3 PROTEIN-RELATED"/>
    <property type="match status" value="1"/>
</dbReference>
<evidence type="ECO:0000256" key="3">
    <source>
        <dbReference type="SAM" id="Phobius"/>
    </source>
</evidence>
<dbReference type="CDD" id="cd17352">
    <property type="entry name" value="MFS_MCT_SLC16"/>
    <property type="match status" value="1"/>
</dbReference>
<dbReference type="PROSITE" id="PS50850">
    <property type="entry name" value="MFS"/>
    <property type="match status" value="2"/>
</dbReference>
<feature type="transmembrane region" description="Helical" evidence="3">
    <location>
        <begin position="455"/>
        <end position="477"/>
    </location>
</feature>
<feature type="transmembrane region" description="Helical" evidence="3">
    <location>
        <begin position="20"/>
        <end position="39"/>
    </location>
</feature>
<dbReference type="HOGENOM" id="CLU_001265_59_2_1"/>
<keyword evidence="3" id="KW-0812">Transmembrane</keyword>
<keyword evidence="3" id="KW-1133">Transmembrane helix</keyword>
<sequence length="524" mass="56880">MFVTEFLDYFKEGNGYTSMIVSLLVGVTLCSGPISSAFVNRYGCRPVTIAGTLLASTCIALSYFAQNILTLIFTIGIGAGFGFGLIYLPAIVSVTMYFEKYRSLATGIAVCGSGLGTFIFSPLSAYLIETYGWRGTMLIIGGITLNCIIFGATFKPLQSGPAKLPENTLSRSHSVGQQINGTYSNESINSKVPSIDSTAAPNGIRTAVSHQNITEDGNKLKSRSASGTMYRPDILYQGSLASIPDHATSRFDVRPKGGYGSLRRTNNGESQDFSDPIDEGFCQFYWPSETECEAETKKQCKILGFSCSPETRDTFDEMMDFELFKDWVFIIFVVSNFCTSIGFNVPYVYLPSVAKDYKLSITESSTLLGIIGIANTVGRIILGYFSDKAYVNRLLVYNICLTVCGISTVLSVFCVDFMSLAVYSAFFGFTIGAYVGLTSVILVDLLGLDKLTNAFGLLLLFQGIASLAGPPLAGWISDQTGSYTPGFLLAGIMIIISGVILFLIPPLQKYYAKRNKVIENNNVS</sequence>
<dbReference type="InterPro" id="IPR036259">
    <property type="entry name" value="MFS_trans_sf"/>
</dbReference>
<evidence type="ECO:0000259" key="4">
    <source>
        <dbReference type="PROSITE" id="PS50850"/>
    </source>
</evidence>
<feature type="domain" description="Major facilitator superfamily (MFS) profile" evidence="4">
    <location>
        <begin position="328"/>
        <end position="524"/>
    </location>
</feature>
<dbReference type="InterPro" id="IPR011701">
    <property type="entry name" value="MFS"/>
</dbReference>
<dbReference type="GO" id="GO:0016020">
    <property type="term" value="C:membrane"/>
    <property type="evidence" value="ECO:0007669"/>
    <property type="project" value="UniProtKB-SubCell"/>
</dbReference>
<organism evidence="5 6">
    <name type="scientific">Megaselia scalaris</name>
    <name type="common">Humpbacked fly</name>
    <name type="synonym">Phora scalaris</name>
    <dbReference type="NCBI Taxonomy" id="36166"/>
    <lineage>
        <taxon>Eukaryota</taxon>
        <taxon>Metazoa</taxon>
        <taxon>Ecdysozoa</taxon>
        <taxon>Arthropoda</taxon>
        <taxon>Hexapoda</taxon>
        <taxon>Insecta</taxon>
        <taxon>Pterygota</taxon>
        <taxon>Neoptera</taxon>
        <taxon>Endopterygota</taxon>
        <taxon>Diptera</taxon>
        <taxon>Brachycera</taxon>
        <taxon>Muscomorpha</taxon>
        <taxon>Platypezoidea</taxon>
        <taxon>Phoridae</taxon>
        <taxon>Megaseliini</taxon>
        <taxon>Megaselia</taxon>
    </lineage>
</organism>
<dbReference type="PANTHER" id="PTHR11360">
    <property type="entry name" value="MONOCARBOXYLATE TRANSPORTER"/>
    <property type="match status" value="1"/>
</dbReference>
<dbReference type="EMBL" id="CAQQ02025498">
    <property type="status" value="NOT_ANNOTATED_CDS"/>
    <property type="molecule type" value="Genomic_DNA"/>
</dbReference>
<dbReference type="GO" id="GO:0008028">
    <property type="term" value="F:monocarboxylic acid transmembrane transporter activity"/>
    <property type="evidence" value="ECO:0007669"/>
    <property type="project" value="TreeGrafter"/>
</dbReference>
<feature type="transmembrane region" description="Helical" evidence="3">
    <location>
        <begin position="133"/>
        <end position="154"/>
    </location>
</feature>
<protein>
    <recommendedName>
        <fullName evidence="4">Major facilitator superfamily (MFS) profile domain-containing protein</fullName>
    </recommendedName>
</protein>
<feature type="transmembrane region" description="Helical" evidence="3">
    <location>
        <begin position="361"/>
        <end position="382"/>
    </location>
</feature>
<feature type="transmembrane region" description="Helical" evidence="3">
    <location>
        <begin position="421"/>
        <end position="443"/>
    </location>
</feature>
<keyword evidence="6" id="KW-1185">Reference proteome</keyword>
<keyword evidence="3" id="KW-0472">Membrane</keyword>
<feature type="transmembrane region" description="Helical" evidence="3">
    <location>
        <begin position="483"/>
        <end position="504"/>
    </location>
</feature>
<dbReference type="FunFam" id="1.20.1250.20:FF:000398">
    <property type="entry name" value="Monocarboxylate transporter 14"/>
    <property type="match status" value="1"/>
</dbReference>
<feature type="transmembrane region" description="Helical" evidence="3">
    <location>
        <begin position="46"/>
        <end position="65"/>
    </location>
</feature>
<evidence type="ECO:0000256" key="2">
    <source>
        <dbReference type="SAM" id="MobiDB-lite"/>
    </source>
</evidence>
<dbReference type="InterPro" id="IPR050327">
    <property type="entry name" value="Proton-linked_MCT"/>
</dbReference>
<dbReference type="AlphaFoldDB" id="T1GDJ5"/>
<dbReference type="SUPFAM" id="SSF103473">
    <property type="entry name" value="MFS general substrate transporter"/>
    <property type="match status" value="1"/>
</dbReference>
<dbReference type="Pfam" id="PF07690">
    <property type="entry name" value="MFS_1"/>
    <property type="match status" value="2"/>
</dbReference>
<dbReference type="Gene3D" id="1.20.1250.20">
    <property type="entry name" value="MFS general substrate transporter like domains"/>
    <property type="match status" value="2"/>
</dbReference>
<reference evidence="5" key="2">
    <citation type="submission" date="2015-06" db="UniProtKB">
        <authorList>
            <consortium name="EnsemblMetazoa"/>
        </authorList>
    </citation>
    <scope>IDENTIFICATION</scope>
</reference>
<feature type="transmembrane region" description="Helical" evidence="3">
    <location>
        <begin position="104"/>
        <end position="127"/>
    </location>
</feature>
<evidence type="ECO:0000313" key="5">
    <source>
        <dbReference type="EnsemblMetazoa" id="MESCA001383-PA"/>
    </source>
</evidence>